<dbReference type="EMBL" id="PVUB01000013">
    <property type="protein sequence ID" value="PRZ20083.1"/>
    <property type="molecule type" value="Genomic_DNA"/>
</dbReference>
<dbReference type="AlphaFoldDB" id="A0A1M5QK97"/>
<dbReference type="Proteomes" id="UP000184384">
    <property type="component" value="Unassembled WGS sequence"/>
</dbReference>
<dbReference type="Proteomes" id="UP000237771">
    <property type="component" value="Unassembled WGS sequence"/>
</dbReference>
<evidence type="ECO:0000313" key="2">
    <source>
        <dbReference type="EMBL" id="PRZ20083.1"/>
    </source>
</evidence>
<dbReference type="Pfam" id="PF00534">
    <property type="entry name" value="Glycos_transf_1"/>
    <property type="match status" value="1"/>
</dbReference>
<accession>A0A1M5QK97</accession>
<organism evidence="3 4">
    <name type="scientific">Flavobacterium granuli</name>
    <dbReference type="NCBI Taxonomy" id="280093"/>
    <lineage>
        <taxon>Bacteria</taxon>
        <taxon>Pseudomonadati</taxon>
        <taxon>Bacteroidota</taxon>
        <taxon>Flavobacteriia</taxon>
        <taxon>Flavobacteriales</taxon>
        <taxon>Flavobacteriaceae</taxon>
        <taxon>Flavobacterium</taxon>
    </lineage>
</organism>
<evidence type="ECO:0000313" key="4">
    <source>
        <dbReference type="Proteomes" id="UP000184384"/>
    </source>
</evidence>
<name>A0A1M5QK97_9FLAO</name>
<reference evidence="3" key="2">
    <citation type="submission" date="2016-11" db="EMBL/GenBank/DDBJ databases">
        <authorList>
            <person name="Jaros S."/>
            <person name="Januszkiewicz K."/>
            <person name="Wedrychowicz H."/>
        </authorList>
    </citation>
    <scope>NUCLEOTIDE SEQUENCE [LARGE SCALE GENOMIC DNA]</scope>
    <source>
        <strain evidence="3">DSM 19729</strain>
    </source>
</reference>
<gene>
    <name evidence="2" type="ORF">BC624_11343</name>
    <name evidence="3" type="ORF">SAMN05443373_10832</name>
</gene>
<evidence type="ECO:0000259" key="1">
    <source>
        <dbReference type="Pfam" id="PF00534"/>
    </source>
</evidence>
<reference evidence="4" key="1">
    <citation type="submission" date="2016-11" db="EMBL/GenBank/DDBJ databases">
        <authorList>
            <person name="Varghese N."/>
            <person name="Submissions S."/>
        </authorList>
    </citation>
    <scope>NUCLEOTIDE SEQUENCE [LARGE SCALE GENOMIC DNA]</scope>
    <source>
        <strain evidence="4">DSM 19729</strain>
    </source>
</reference>
<evidence type="ECO:0000313" key="3">
    <source>
        <dbReference type="EMBL" id="SHH14428.1"/>
    </source>
</evidence>
<dbReference type="Gene3D" id="3.40.50.2000">
    <property type="entry name" value="Glycogen Phosphorylase B"/>
    <property type="match status" value="2"/>
</dbReference>
<protein>
    <submittedName>
        <fullName evidence="2">Glycosyltransferase involved in cell wall biosynthesis</fullName>
    </submittedName>
    <submittedName>
        <fullName evidence="3">Glycosyltransferase involved in cell wall bisynthesis</fullName>
    </submittedName>
</protein>
<dbReference type="OrthoDB" id="655095at2"/>
<keyword evidence="5" id="KW-1185">Reference proteome</keyword>
<dbReference type="GO" id="GO:0016757">
    <property type="term" value="F:glycosyltransferase activity"/>
    <property type="evidence" value="ECO:0007669"/>
    <property type="project" value="InterPro"/>
</dbReference>
<dbReference type="PANTHER" id="PTHR12526">
    <property type="entry name" value="GLYCOSYLTRANSFERASE"/>
    <property type="match status" value="1"/>
</dbReference>
<dbReference type="InterPro" id="IPR001296">
    <property type="entry name" value="Glyco_trans_1"/>
</dbReference>
<dbReference type="SUPFAM" id="SSF53756">
    <property type="entry name" value="UDP-Glycosyltransferase/glycogen phosphorylase"/>
    <property type="match status" value="1"/>
</dbReference>
<dbReference type="EMBL" id="FQWO01000008">
    <property type="protein sequence ID" value="SHH14428.1"/>
    <property type="molecule type" value="Genomic_DNA"/>
</dbReference>
<feature type="domain" description="Glycosyl transferase family 1" evidence="1">
    <location>
        <begin position="182"/>
        <end position="353"/>
    </location>
</feature>
<sequence>MRKVLFIIHEASETGAPMMIDHLLDSSCSKKNDCYVLCIYGGKIEESLRQKAKISVLHKKNSDTFLNKVFKKFYKNENNFLRKLSNNFFDLVYINSLATLTRLPKLDFLKNNKSILHVHEGPILSENLGVQEIISKEIENISSFIFVSEFAKNNFILNHSIAAAKCQVIPPVMRNVKKQAAEVKNLDLPENSFVVCSSGSLNYNKGVDVFLQVAKNVISQARPDFPIYFVWIGMHGNQEIRSHFLGDIKKMGLKNNILVIPNTDKIIDYFYESDLFLLCSREESFSMVAMENAIIGNPVICFNSGNGTTEFINNENGCVIPYLDILSASRSILELYNNPVLLSEKSEAIRKAAIDFCGKNSSDKIFEIIKNVIDAR</sequence>
<evidence type="ECO:0000313" key="5">
    <source>
        <dbReference type="Proteomes" id="UP000237771"/>
    </source>
</evidence>
<reference evidence="2 5" key="3">
    <citation type="submission" date="2018-03" db="EMBL/GenBank/DDBJ databases">
        <title>Genomic Encyclopedia of Archaeal and Bacterial Type Strains, Phase II (KMG-II): from individual species to whole genera.</title>
        <authorList>
            <person name="Goeker M."/>
        </authorList>
    </citation>
    <scope>NUCLEOTIDE SEQUENCE [LARGE SCALE GENOMIC DNA]</scope>
    <source>
        <strain evidence="2 5">DSM 17797</strain>
    </source>
</reference>
<dbReference type="CDD" id="cd03801">
    <property type="entry name" value="GT4_PimA-like"/>
    <property type="match status" value="1"/>
</dbReference>
<proteinExistence type="predicted"/>
<dbReference type="STRING" id="280093.SAMN05443373_10832"/>
<dbReference type="RefSeq" id="WP_072944306.1">
    <property type="nucleotide sequence ID" value="NZ_FQWO01000008.1"/>
</dbReference>
<keyword evidence="3" id="KW-0808">Transferase</keyword>